<keyword evidence="2" id="KW-1185">Reference proteome</keyword>
<evidence type="ECO:0000313" key="2">
    <source>
        <dbReference type="Proteomes" id="UP000018936"/>
    </source>
</evidence>
<accession>V8NJ43</accession>
<protein>
    <submittedName>
        <fullName evidence="1">Uncharacterized protein</fullName>
    </submittedName>
</protein>
<comment type="caution">
    <text evidence="1">The sequence shown here is derived from an EMBL/GenBank/DDBJ whole genome shotgun (WGS) entry which is preliminary data.</text>
</comment>
<dbReference type="AlphaFoldDB" id="V8NJ43"/>
<reference evidence="1 2" key="1">
    <citation type="journal article" date="2013" name="Proc. Natl. Acad. Sci. U.S.A.">
        <title>The king cobra genome reveals dynamic gene evolution and adaptation in the snake venom system.</title>
        <authorList>
            <person name="Vonk F.J."/>
            <person name="Casewell N.R."/>
            <person name="Henkel C.V."/>
            <person name="Heimberg A.M."/>
            <person name="Jansen H.J."/>
            <person name="McCleary R.J."/>
            <person name="Kerkkamp H.M."/>
            <person name="Vos R.A."/>
            <person name="Guerreiro I."/>
            <person name="Calvete J.J."/>
            <person name="Wuster W."/>
            <person name="Woods A.E."/>
            <person name="Logan J.M."/>
            <person name="Harrison R.A."/>
            <person name="Castoe T.A."/>
            <person name="de Koning A.P."/>
            <person name="Pollock D.D."/>
            <person name="Yandell M."/>
            <person name="Calderon D."/>
            <person name="Renjifo C."/>
            <person name="Currier R.B."/>
            <person name="Salgado D."/>
            <person name="Pla D."/>
            <person name="Sanz L."/>
            <person name="Hyder A.S."/>
            <person name="Ribeiro J.M."/>
            <person name="Arntzen J.W."/>
            <person name="van den Thillart G.E."/>
            <person name="Boetzer M."/>
            <person name="Pirovano W."/>
            <person name="Dirks R.P."/>
            <person name="Spaink H.P."/>
            <person name="Duboule D."/>
            <person name="McGlinn E."/>
            <person name="Kini R.M."/>
            <person name="Richardson M.K."/>
        </authorList>
    </citation>
    <scope>NUCLEOTIDE SEQUENCE</scope>
    <source>
        <tissue evidence="1">Blood</tissue>
    </source>
</reference>
<sequence length="180" mass="19943">MVRASIAKANWVCVYAPTHPPRVNMDCWGRQEHVQFSWGMSEWLSFRNCECLHGHLFAFKEKQGSLSPPSPSCQASVATISTAKGCSPLAVLSSQTSLSQVFPPSSLNYWLARVLTFGWLSVFIRASAPASLAYFLSLFGLFLQVKNSQDGVVDFPGHHPCGFFGLRNSRDVEWQVAKIS</sequence>
<dbReference type="EMBL" id="AZIM01003451">
    <property type="protein sequence ID" value="ETE62110.1"/>
    <property type="molecule type" value="Genomic_DNA"/>
</dbReference>
<feature type="non-terminal residue" evidence="1">
    <location>
        <position position="1"/>
    </location>
</feature>
<name>V8NJ43_OPHHA</name>
<gene>
    <name evidence="1" type="ORF">L345_12141</name>
</gene>
<dbReference type="Proteomes" id="UP000018936">
    <property type="component" value="Unassembled WGS sequence"/>
</dbReference>
<evidence type="ECO:0000313" key="1">
    <source>
        <dbReference type="EMBL" id="ETE62110.1"/>
    </source>
</evidence>
<proteinExistence type="predicted"/>
<organism evidence="1 2">
    <name type="scientific">Ophiophagus hannah</name>
    <name type="common">King cobra</name>
    <name type="synonym">Naja hannah</name>
    <dbReference type="NCBI Taxonomy" id="8665"/>
    <lineage>
        <taxon>Eukaryota</taxon>
        <taxon>Metazoa</taxon>
        <taxon>Chordata</taxon>
        <taxon>Craniata</taxon>
        <taxon>Vertebrata</taxon>
        <taxon>Euteleostomi</taxon>
        <taxon>Lepidosauria</taxon>
        <taxon>Squamata</taxon>
        <taxon>Bifurcata</taxon>
        <taxon>Unidentata</taxon>
        <taxon>Episquamata</taxon>
        <taxon>Toxicofera</taxon>
        <taxon>Serpentes</taxon>
        <taxon>Colubroidea</taxon>
        <taxon>Elapidae</taxon>
        <taxon>Elapinae</taxon>
        <taxon>Ophiophagus</taxon>
    </lineage>
</organism>